<dbReference type="GO" id="GO:0005524">
    <property type="term" value="F:ATP binding"/>
    <property type="evidence" value="ECO:0007669"/>
    <property type="project" value="UniProtKB-UniRule"/>
</dbReference>
<dbReference type="PIRSF" id="PIRSF004491">
    <property type="entry name" value="FAD_Synth"/>
    <property type="match status" value="1"/>
</dbReference>
<evidence type="ECO:0000256" key="9">
    <source>
        <dbReference type="ARBA" id="ARBA00022777"/>
    </source>
</evidence>
<comment type="catalytic activity">
    <reaction evidence="14 15">
        <text>FMN + ATP + H(+) = FAD + diphosphate</text>
        <dbReference type="Rhea" id="RHEA:17237"/>
        <dbReference type="ChEBI" id="CHEBI:15378"/>
        <dbReference type="ChEBI" id="CHEBI:30616"/>
        <dbReference type="ChEBI" id="CHEBI:33019"/>
        <dbReference type="ChEBI" id="CHEBI:57692"/>
        <dbReference type="ChEBI" id="CHEBI:58210"/>
        <dbReference type="EC" id="2.7.7.2"/>
    </reaction>
</comment>
<dbReference type="InterPro" id="IPR002606">
    <property type="entry name" value="Riboflavin_kinase_bac"/>
</dbReference>
<protein>
    <recommendedName>
        <fullName evidence="15">Riboflavin biosynthesis protein</fullName>
    </recommendedName>
    <domain>
        <recommendedName>
            <fullName evidence="15">Riboflavin kinase</fullName>
            <ecNumber evidence="15">2.7.1.26</ecNumber>
        </recommendedName>
        <alternativeName>
            <fullName evidence="15">Flavokinase</fullName>
        </alternativeName>
    </domain>
    <domain>
        <recommendedName>
            <fullName evidence="15">FMN adenylyltransferase</fullName>
            <ecNumber evidence="15">2.7.7.2</ecNumber>
        </recommendedName>
        <alternativeName>
            <fullName evidence="15">FAD pyrophosphorylase</fullName>
        </alternativeName>
        <alternativeName>
            <fullName evidence="15">FAD synthase</fullName>
        </alternativeName>
    </domain>
</protein>
<dbReference type="InterPro" id="IPR014729">
    <property type="entry name" value="Rossmann-like_a/b/a_fold"/>
</dbReference>
<dbReference type="AlphaFoldDB" id="A0A2M9D1P8"/>
<comment type="pathway">
    <text evidence="2 15">Cofactor biosynthesis; FAD biosynthesis; FAD from FMN: step 1/1.</text>
</comment>
<evidence type="ECO:0000256" key="8">
    <source>
        <dbReference type="ARBA" id="ARBA00022741"/>
    </source>
</evidence>
<dbReference type="EMBL" id="PGFH01000003">
    <property type="protein sequence ID" value="PJJ78116.1"/>
    <property type="molecule type" value="Genomic_DNA"/>
</dbReference>
<dbReference type="SMART" id="SM00904">
    <property type="entry name" value="Flavokinase"/>
    <property type="match status" value="1"/>
</dbReference>
<dbReference type="GO" id="GO:0009231">
    <property type="term" value="P:riboflavin biosynthetic process"/>
    <property type="evidence" value="ECO:0007669"/>
    <property type="project" value="InterPro"/>
</dbReference>
<dbReference type="EC" id="2.7.1.26" evidence="15"/>
<comment type="pathway">
    <text evidence="3 15">Cofactor biosynthesis; FMN biosynthesis; FMN from riboflavin (ATP route): step 1/1.</text>
</comment>
<keyword evidence="12" id="KW-0511">Multifunctional enzyme</keyword>
<gene>
    <name evidence="17" type="ORF">CLV85_2571</name>
</gene>
<reference evidence="17 18" key="1">
    <citation type="submission" date="2017-11" db="EMBL/GenBank/DDBJ databases">
        <title>Genomic Encyclopedia of Archaeal and Bacterial Type Strains, Phase II (KMG-II): From Individual Species to Whole Genera.</title>
        <authorList>
            <person name="Goeker M."/>
        </authorList>
    </citation>
    <scope>NUCLEOTIDE SEQUENCE [LARGE SCALE GENOMIC DNA]</scope>
    <source>
        <strain evidence="17 18">DSM 16400</strain>
    </source>
</reference>
<evidence type="ECO:0000313" key="17">
    <source>
        <dbReference type="EMBL" id="PJJ78116.1"/>
    </source>
</evidence>
<keyword evidence="5 15" id="KW-0288">FMN</keyword>
<keyword evidence="18" id="KW-1185">Reference proteome</keyword>
<evidence type="ECO:0000256" key="4">
    <source>
        <dbReference type="ARBA" id="ARBA00022630"/>
    </source>
</evidence>
<evidence type="ECO:0000256" key="15">
    <source>
        <dbReference type="PIRNR" id="PIRNR004491"/>
    </source>
</evidence>
<dbReference type="UniPathway" id="UPA00276">
    <property type="reaction ID" value="UER00406"/>
</dbReference>
<keyword evidence="10 15" id="KW-0274">FAD</keyword>
<dbReference type="NCBIfam" id="TIGR00083">
    <property type="entry name" value="ribF"/>
    <property type="match status" value="1"/>
</dbReference>
<comment type="similarity">
    <text evidence="15">Belongs to the ribF family.</text>
</comment>
<dbReference type="InterPro" id="IPR023468">
    <property type="entry name" value="Riboflavin_kinase"/>
</dbReference>
<dbReference type="Gene3D" id="3.40.50.620">
    <property type="entry name" value="HUPs"/>
    <property type="match status" value="1"/>
</dbReference>
<evidence type="ECO:0000256" key="12">
    <source>
        <dbReference type="ARBA" id="ARBA00023268"/>
    </source>
</evidence>
<dbReference type="GO" id="GO:0009398">
    <property type="term" value="P:FMN biosynthetic process"/>
    <property type="evidence" value="ECO:0007669"/>
    <property type="project" value="UniProtKB-UniRule"/>
</dbReference>
<dbReference type="PANTHER" id="PTHR22749">
    <property type="entry name" value="RIBOFLAVIN KINASE/FMN ADENYLYLTRANSFERASE"/>
    <property type="match status" value="1"/>
</dbReference>
<evidence type="ECO:0000256" key="13">
    <source>
        <dbReference type="ARBA" id="ARBA00047880"/>
    </source>
</evidence>
<evidence type="ECO:0000259" key="16">
    <source>
        <dbReference type="SMART" id="SM00904"/>
    </source>
</evidence>
<evidence type="ECO:0000256" key="6">
    <source>
        <dbReference type="ARBA" id="ARBA00022679"/>
    </source>
</evidence>
<dbReference type="SUPFAM" id="SSF52374">
    <property type="entry name" value="Nucleotidylyl transferase"/>
    <property type="match status" value="1"/>
</dbReference>
<dbReference type="GO" id="GO:0008531">
    <property type="term" value="F:riboflavin kinase activity"/>
    <property type="evidence" value="ECO:0007669"/>
    <property type="project" value="UniProtKB-UniRule"/>
</dbReference>
<evidence type="ECO:0000256" key="3">
    <source>
        <dbReference type="ARBA" id="ARBA00005201"/>
    </source>
</evidence>
<dbReference type="Proteomes" id="UP000231742">
    <property type="component" value="Unassembled WGS sequence"/>
</dbReference>
<keyword evidence="9 15" id="KW-0418">Kinase</keyword>
<dbReference type="Pfam" id="PF06574">
    <property type="entry name" value="FAD_syn"/>
    <property type="match status" value="1"/>
</dbReference>
<dbReference type="Gene3D" id="2.40.30.30">
    <property type="entry name" value="Riboflavin kinase-like"/>
    <property type="match status" value="1"/>
</dbReference>
<keyword evidence="6 15" id="KW-0808">Transferase</keyword>
<dbReference type="UniPathway" id="UPA00277">
    <property type="reaction ID" value="UER00407"/>
</dbReference>
<dbReference type="RefSeq" id="WP_100390019.1">
    <property type="nucleotide sequence ID" value="NZ_BMZU01000001.1"/>
</dbReference>
<dbReference type="FunFam" id="2.40.30.30:FF:000003">
    <property type="entry name" value="Riboflavin biosynthesis protein"/>
    <property type="match status" value="1"/>
</dbReference>
<dbReference type="NCBIfam" id="NF004160">
    <property type="entry name" value="PRK05627.1-3"/>
    <property type="match status" value="1"/>
</dbReference>
<dbReference type="GO" id="GO:0003919">
    <property type="term" value="F:FMN adenylyltransferase activity"/>
    <property type="evidence" value="ECO:0007669"/>
    <property type="project" value="UniProtKB-UniRule"/>
</dbReference>
<dbReference type="FunFam" id="3.40.50.620:FF:000021">
    <property type="entry name" value="Riboflavin biosynthesis protein"/>
    <property type="match status" value="1"/>
</dbReference>
<comment type="catalytic activity">
    <reaction evidence="13 15">
        <text>riboflavin + ATP = FMN + ADP + H(+)</text>
        <dbReference type="Rhea" id="RHEA:14357"/>
        <dbReference type="ChEBI" id="CHEBI:15378"/>
        <dbReference type="ChEBI" id="CHEBI:30616"/>
        <dbReference type="ChEBI" id="CHEBI:57986"/>
        <dbReference type="ChEBI" id="CHEBI:58210"/>
        <dbReference type="ChEBI" id="CHEBI:456216"/>
        <dbReference type="EC" id="2.7.1.26"/>
    </reaction>
</comment>
<evidence type="ECO:0000256" key="14">
    <source>
        <dbReference type="ARBA" id="ARBA00049494"/>
    </source>
</evidence>
<evidence type="ECO:0000256" key="2">
    <source>
        <dbReference type="ARBA" id="ARBA00004726"/>
    </source>
</evidence>
<keyword evidence="11 15" id="KW-0067">ATP-binding</keyword>
<keyword evidence="8 15" id="KW-0547">Nucleotide-binding</keyword>
<accession>A0A2M9D1P8</accession>
<dbReference type="InterPro" id="IPR015864">
    <property type="entry name" value="FAD_synthase"/>
</dbReference>
<dbReference type="SUPFAM" id="SSF82114">
    <property type="entry name" value="Riboflavin kinase-like"/>
    <property type="match status" value="1"/>
</dbReference>
<organism evidence="17 18">
    <name type="scientific">Salinibacterium amurskyense</name>
    <dbReference type="NCBI Taxonomy" id="205941"/>
    <lineage>
        <taxon>Bacteria</taxon>
        <taxon>Bacillati</taxon>
        <taxon>Actinomycetota</taxon>
        <taxon>Actinomycetes</taxon>
        <taxon>Micrococcales</taxon>
        <taxon>Microbacteriaceae</taxon>
        <taxon>Salinibacterium</taxon>
    </lineage>
</organism>
<evidence type="ECO:0000256" key="7">
    <source>
        <dbReference type="ARBA" id="ARBA00022695"/>
    </source>
</evidence>
<proteinExistence type="inferred from homology"/>
<dbReference type="InterPro" id="IPR015865">
    <property type="entry name" value="Riboflavin_kinase_bac/euk"/>
</dbReference>
<dbReference type="PANTHER" id="PTHR22749:SF6">
    <property type="entry name" value="RIBOFLAVIN KINASE"/>
    <property type="match status" value="1"/>
</dbReference>
<comment type="function">
    <text evidence="1">Catalyzes the phosphorylation of riboflavin to FMN followed by the adenylation of FMN to FAD.</text>
</comment>
<sequence>MDLFESLDAVPEAYGPVAITIGKFDGVHSGHRAVLARLREVAADRGLRSVVVTFDRNPMSLLNPAACPQPLLSKEQKLERLATTDVDGSLVLTFDRALSEVSAEDFVSTVLAGALDTKVVLVGADFRFGARGAGDVALLRELGEVHGFEVVVIDDIALEEGRRVSSTFVRELLSEGRVAEAAQLLTAAHSVRGVVVLGQQRGRELGYPTANLDRNSEGFIPADGVYAAWLVVDGVRFAAAVSIGNNPTFDGVPEKQVEAHALDQDFDIYGKRVEIEFVEYVRGMVKYTTVEALIDQMCLDEVAVREILGVPAKETPKK</sequence>
<keyword evidence="4 15" id="KW-0285">Flavoprotein</keyword>
<comment type="caution">
    <text evidence="17">The sequence shown here is derived from an EMBL/GenBank/DDBJ whole genome shotgun (WGS) entry which is preliminary data.</text>
</comment>
<dbReference type="CDD" id="cd02064">
    <property type="entry name" value="FAD_synthetase_N"/>
    <property type="match status" value="1"/>
</dbReference>
<evidence type="ECO:0000256" key="5">
    <source>
        <dbReference type="ARBA" id="ARBA00022643"/>
    </source>
</evidence>
<dbReference type="InterPro" id="IPR023465">
    <property type="entry name" value="Riboflavin_kinase_dom_sf"/>
</dbReference>
<evidence type="ECO:0000256" key="1">
    <source>
        <dbReference type="ARBA" id="ARBA00002121"/>
    </source>
</evidence>
<keyword evidence="7 15" id="KW-0548">Nucleotidyltransferase</keyword>
<name>A0A2M9D1P8_9MICO</name>
<dbReference type="EC" id="2.7.7.2" evidence="15"/>
<evidence type="ECO:0000313" key="18">
    <source>
        <dbReference type="Proteomes" id="UP000231742"/>
    </source>
</evidence>
<dbReference type="Pfam" id="PF01687">
    <property type="entry name" value="Flavokinase"/>
    <property type="match status" value="1"/>
</dbReference>
<evidence type="ECO:0000256" key="10">
    <source>
        <dbReference type="ARBA" id="ARBA00022827"/>
    </source>
</evidence>
<feature type="domain" description="Riboflavin kinase" evidence="16">
    <location>
        <begin position="184"/>
        <end position="309"/>
    </location>
</feature>
<dbReference type="OrthoDB" id="9803667at2"/>
<dbReference type="GO" id="GO:0006747">
    <property type="term" value="P:FAD biosynthetic process"/>
    <property type="evidence" value="ECO:0007669"/>
    <property type="project" value="UniProtKB-UniRule"/>
</dbReference>
<evidence type="ECO:0000256" key="11">
    <source>
        <dbReference type="ARBA" id="ARBA00022840"/>
    </source>
</evidence>